<evidence type="ECO:0000313" key="15">
    <source>
        <dbReference type="Proteomes" id="UP000642993"/>
    </source>
</evidence>
<feature type="compositionally biased region" description="Low complexity" evidence="11">
    <location>
        <begin position="357"/>
        <end position="373"/>
    </location>
</feature>
<evidence type="ECO:0000313" key="14">
    <source>
        <dbReference type="EMBL" id="MBD8506819.1"/>
    </source>
</evidence>
<evidence type="ECO:0000256" key="9">
    <source>
        <dbReference type="ARBA" id="ARBA00023049"/>
    </source>
</evidence>
<dbReference type="EMBL" id="JACYWE010000005">
    <property type="protein sequence ID" value="MBD8506819.1"/>
    <property type="molecule type" value="Genomic_DNA"/>
</dbReference>
<dbReference type="GO" id="GO:0046872">
    <property type="term" value="F:metal ion binding"/>
    <property type="evidence" value="ECO:0007669"/>
    <property type="project" value="UniProtKB-KW"/>
</dbReference>
<proteinExistence type="predicted"/>
<keyword evidence="15" id="KW-1185">Reference proteome</keyword>
<keyword evidence="2" id="KW-1003">Cell membrane</keyword>
<dbReference type="InterPro" id="IPR001915">
    <property type="entry name" value="Peptidase_M48"/>
</dbReference>
<dbReference type="RefSeq" id="WP_192039277.1">
    <property type="nucleotide sequence ID" value="NZ_JACYWE010000005.1"/>
</dbReference>
<keyword evidence="5" id="KW-0479">Metal-binding</keyword>
<keyword evidence="9" id="KW-0482">Metalloprotease</keyword>
<sequence length="658" mass="69809">MNFFERQIEVRKSSRRLVVLFVLAVISIIVVINLVIGGMSIANGATPAEVASLAVVVSIGTAGIIGGVSLVRTLMLRNGGGPAVARSVGAVPVPENTTDPRLRRYRNVVEEIAIASSTPVPELFIMPNERGINAFAAGYSPNDAAIAVTAGALERLNRDELQGVIAHEFAHVVNGDMRLNIRLIGVLFGITALAIIGRLAFYAGGSGRSSKNNNAVPIVLVGLVVMAAGYIGVFFGRLIKAAVSRQREHLADASAVQFTRQTEGLAGALKKIGGLDEGSRLRSAKAEDVSHMLFGEGLSFSSMFATHPPLVERIKLLEPGFDEKKLDSLRSQWRSAPPNGLEEDQRLGLAAPQDGNPAQAQPRRSPAQQPRQATGTAAPVPPQHVRVDARQLVERVGDPTASSYDQGQALRRALPEPLVEQAHDPVEVIALVCGLLLSADQRVRAAQHQILAQRLGPGPADAAWHSGAATAGLDPRLRLPLVEIAFPALRRRSPDELERLMAVLSELIGADGKVSVFEYSLGTLVFTGLHESMHHKPSWSGKRQDLRSAASAIAMLLAVLARVGNPDPGKAEAAYASGMATILPGSAIAFALPPEGVIALEQAWPVLDGLRGEDKARLVEALVTVVLHDEQLTVEEGELVRAVCAVLHCPVPPLGAMS</sequence>
<dbReference type="Gene3D" id="3.30.2010.10">
    <property type="entry name" value="Metalloproteases ('zincins'), catalytic domain"/>
    <property type="match status" value="1"/>
</dbReference>
<keyword evidence="8 12" id="KW-1133">Transmembrane helix</keyword>
<reference evidence="14" key="1">
    <citation type="submission" date="2020-09" db="EMBL/GenBank/DDBJ databases">
        <title>Hoyosella lacisalsi sp. nov., a halotolerant actinobacterium isolated from soil of Lake Gudzhirganskoe.</title>
        <authorList>
            <person name="Yang Q."/>
            <person name="Guo P.Y."/>
            <person name="Liu S.W."/>
            <person name="Li F.N."/>
            <person name="Sun C.H."/>
        </authorList>
    </citation>
    <scope>NUCLEOTIDE SEQUENCE</scope>
    <source>
        <strain evidence="14">G463</strain>
    </source>
</reference>
<feature type="transmembrane region" description="Helical" evidence="12">
    <location>
        <begin position="183"/>
        <end position="203"/>
    </location>
</feature>
<name>A0A927JCQ7_9ACTN</name>
<evidence type="ECO:0000256" key="10">
    <source>
        <dbReference type="ARBA" id="ARBA00023136"/>
    </source>
</evidence>
<keyword evidence="4 12" id="KW-0812">Transmembrane</keyword>
<comment type="caution">
    <text evidence="14">The sequence shown here is derived from an EMBL/GenBank/DDBJ whole genome shotgun (WGS) entry which is preliminary data.</text>
</comment>
<evidence type="ECO:0000256" key="7">
    <source>
        <dbReference type="ARBA" id="ARBA00022833"/>
    </source>
</evidence>
<keyword evidence="3" id="KW-0645">Protease</keyword>
<evidence type="ECO:0000256" key="8">
    <source>
        <dbReference type="ARBA" id="ARBA00022989"/>
    </source>
</evidence>
<dbReference type="GO" id="GO:0006508">
    <property type="term" value="P:proteolysis"/>
    <property type="evidence" value="ECO:0007669"/>
    <property type="project" value="UniProtKB-KW"/>
</dbReference>
<evidence type="ECO:0000256" key="3">
    <source>
        <dbReference type="ARBA" id="ARBA00022670"/>
    </source>
</evidence>
<dbReference type="InterPro" id="IPR050083">
    <property type="entry name" value="HtpX_protease"/>
</dbReference>
<dbReference type="PANTHER" id="PTHR43221">
    <property type="entry name" value="PROTEASE HTPX"/>
    <property type="match status" value="1"/>
</dbReference>
<protein>
    <submittedName>
        <fullName evidence="14">M48 family metallopeptidase</fullName>
    </submittedName>
</protein>
<dbReference type="PANTHER" id="PTHR43221:SF2">
    <property type="entry name" value="PROTEASE HTPX HOMOLOG"/>
    <property type="match status" value="1"/>
</dbReference>
<evidence type="ECO:0000256" key="6">
    <source>
        <dbReference type="ARBA" id="ARBA00022801"/>
    </source>
</evidence>
<dbReference type="GO" id="GO:0004222">
    <property type="term" value="F:metalloendopeptidase activity"/>
    <property type="evidence" value="ECO:0007669"/>
    <property type="project" value="InterPro"/>
</dbReference>
<dbReference type="AlphaFoldDB" id="A0A927JCQ7"/>
<evidence type="ECO:0000256" key="4">
    <source>
        <dbReference type="ARBA" id="ARBA00022692"/>
    </source>
</evidence>
<evidence type="ECO:0000256" key="12">
    <source>
        <dbReference type="SAM" id="Phobius"/>
    </source>
</evidence>
<accession>A0A927JCQ7</accession>
<feature type="region of interest" description="Disordered" evidence="11">
    <location>
        <begin position="350"/>
        <end position="384"/>
    </location>
</feature>
<comment type="cofactor">
    <cofactor evidence="1">
        <name>Zn(2+)</name>
        <dbReference type="ChEBI" id="CHEBI:29105"/>
    </cofactor>
</comment>
<keyword evidence="10 12" id="KW-0472">Membrane</keyword>
<feature type="transmembrane region" description="Helical" evidence="12">
    <location>
        <begin position="17"/>
        <end position="38"/>
    </location>
</feature>
<evidence type="ECO:0000259" key="13">
    <source>
        <dbReference type="Pfam" id="PF01435"/>
    </source>
</evidence>
<keyword evidence="7" id="KW-0862">Zinc</keyword>
<dbReference type="Pfam" id="PF01435">
    <property type="entry name" value="Peptidase_M48"/>
    <property type="match status" value="1"/>
</dbReference>
<evidence type="ECO:0000256" key="5">
    <source>
        <dbReference type="ARBA" id="ARBA00022723"/>
    </source>
</evidence>
<feature type="transmembrane region" description="Helical" evidence="12">
    <location>
        <begin position="215"/>
        <end position="239"/>
    </location>
</feature>
<dbReference type="CDD" id="cd07340">
    <property type="entry name" value="M48B_Htpx_like"/>
    <property type="match status" value="1"/>
</dbReference>
<evidence type="ECO:0000256" key="2">
    <source>
        <dbReference type="ARBA" id="ARBA00022475"/>
    </source>
</evidence>
<organism evidence="14 15">
    <name type="scientific">Lolliginicoccus lacisalsi</name>
    <dbReference type="NCBI Taxonomy" id="2742202"/>
    <lineage>
        <taxon>Bacteria</taxon>
        <taxon>Bacillati</taxon>
        <taxon>Actinomycetota</taxon>
        <taxon>Actinomycetes</taxon>
        <taxon>Mycobacteriales</taxon>
        <taxon>Hoyosellaceae</taxon>
        <taxon>Lolliginicoccus</taxon>
    </lineage>
</organism>
<evidence type="ECO:0000256" key="1">
    <source>
        <dbReference type="ARBA" id="ARBA00001947"/>
    </source>
</evidence>
<dbReference type="Proteomes" id="UP000642993">
    <property type="component" value="Unassembled WGS sequence"/>
</dbReference>
<feature type="domain" description="Peptidase M48" evidence="13">
    <location>
        <begin position="105"/>
        <end position="317"/>
    </location>
</feature>
<evidence type="ECO:0000256" key="11">
    <source>
        <dbReference type="SAM" id="MobiDB-lite"/>
    </source>
</evidence>
<keyword evidence="6" id="KW-0378">Hydrolase</keyword>
<feature type="transmembrane region" description="Helical" evidence="12">
    <location>
        <begin position="50"/>
        <end position="71"/>
    </location>
</feature>
<gene>
    <name evidence="14" type="ORF">HT102_09995</name>
</gene>